<dbReference type="Pfam" id="PF01841">
    <property type="entry name" value="Transglut_core"/>
    <property type="match status" value="1"/>
</dbReference>
<dbReference type="SUPFAM" id="SSF54001">
    <property type="entry name" value="Cysteine proteinases"/>
    <property type="match status" value="1"/>
</dbReference>
<proteinExistence type="predicted"/>
<accession>A0A402BCU4</accession>
<evidence type="ECO:0000259" key="1">
    <source>
        <dbReference type="SMART" id="SM00460"/>
    </source>
</evidence>
<dbReference type="OrthoDB" id="148799at2"/>
<dbReference type="Proteomes" id="UP000287171">
    <property type="component" value="Unassembled WGS sequence"/>
</dbReference>
<comment type="caution">
    <text evidence="2">The sequence shown here is derived from an EMBL/GenBank/DDBJ whole genome shotgun (WGS) entry which is preliminary data.</text>
</comment>
<dbReference type="EMBL" id="BIFT01000001">
    <property type="protein sequence ID" value="GCE29102.1"/>
    <property type="molecule type" value="Genomic_DNA"/>
</dbReference>
<gene>
    <name evidence="2" type="ORF">KDA_45860</name>
</gene>
<dbReference type="SMART" id="SM00460">
    <property type="entry name" value="TGc"/>
    <property type="match status" value="1"/>
</dbReference>
<feature type="domain" description="Transglutaminase-like" evidence="1">
    <location>
        <begin position="90"/>
        <end position="156"/>
    </location>
</feature>
<reference evidence="3" key="1">
    <citation type="submission" date="2018-12" db="EMBL/GenBank/DDBJ databases">
        <title>Tengunoibacter tsumagoiensis gen. nov., sp. nov., Dictyobacter kobayashii sp. nov., D. alpinus sp. nov., and D. joshuensis sp. nov. and description of Dictyobacteraceae fam. nov. within the order Ktedonobacterales isolated from Tengu-no-mugimeshi.</title>
        <authorList>
            <person name="Wang C.M."/>
            <person name="Zheng Y."/>
            <person name="Sakai Y."/>
            <person name="Toyoda A."/>
            <person name="Minakuchi Y."/>
            <person name="Abe K."/>
            <person name="Yokota A."/>
            <person name="Yabe S."/>
        </authorList>
    </citation>
    <scope>NUCLEOTIDE SEQUENCE [LARGE SCALE GENOMIC DNA]</scope>
    <source>
        <strain evidence="3">Uno16</strain>
    </source>
</reference>
<dbReference type="InterPro" id="IPR002931">
    <property type="entry name" value="Transglutaminase-like"/>
</dbReference>
<dbReference type="Gene3D" id="3.10.620.30">
    <property type="match status" value="1"/>
</dbReference>
<evidence type="ECO:0000313" key="3">
    <source>
        <dbReference type="Proteomes" id="UP000287171"/>
    </source>
</evidence>
<keyword evidence="3" id="KW-1185">Reference proteome</keyword>
<organism evidence="2 3">
    <name type="scientific">Dictyobacter alpinus</name>
    <dbReference type="NCBI Taxonomy" id="2014873"/>
    <lineage>
        <taxon>Bacteria</taxon>
        <taxon>Bacillati</taxon>
        <taxon>Chloroflexota</taxon>
        <taxon>Ktedonobacteria</taxon>
        <taxon>Ktedonobacterales</taxon>
        <taxon>Dictyobacteraceae</taxon>
        <taxon>Dictyobacter</taxon>
    </lineage>
</organism>
<name>A0A402BCU4_9CHLR</name>
<sequence>MEDKILAFYREQSAITRPDKQAVLFTDLPRSVEALCKIVRGLIIHYLTGDLYGCQITAEREREIDTRYVERMLERIIELDPRPLSEARAAQQRLVGCCRDFSTLLCSMLRYQGIPARIRMGFASYIDLGPGFYVDHVVVEYWHQGERRWHMVDPQMDALLIESNGIDFDVQDMPRGRFLTGGEAWRRCRAGEADPDNFGIHPEVKEIRGWWLVRDKLVQDLAALNRAEMLCWDAWGMLRSNDISGEDAQLLDTIADLTLNSDTSFEELRRYYEQEERVRMHGSVCVSSPAVGNREVTLTL</sequence>
<dbReference type="RefSeq" id="WP_126629242.1">
    <property type="nucleotide sequence ID" value="NZ_BIFT01000001.1"/>
</dbReference>
<evidence type="ECO:0000313" key="2">
    <source>
        <dbReference type="EMBL" id="GCE29102.1"/>
    </source>
</evidence>
<protein>
    <recommendedName>
        <fullName evidence="1">Transglutaminase-like domain-containing protein</fullName>
    </recommendedName>
</protein>
<dbReference type="AlphaFoldDB" id="A0A402BCU4"/>
<dbReference type="InterPro" id="IPR038765">
    <property type="entry name" value="Papain-like_cys_pep_sf"/>
</dbReference>